<dbReference type="GO" id="GO:0031966">
    <property type="term" value="C:mitochondrial membrane"/>
    <property type="evidence" value="ECO:0007669"/>
    <property type="project" value="UniProtKB-SubCell"/>
</dbReference>
<dbReference type="AlphaFoldDB" id="A0A6A4WHN3"/>
<comment type="similarity">
    <text evidence="4">Belongs to the cation diffusion facilitator (CDF) transporter (TC 2.A.4) family. SLC30A subfamily.</text>
</comment>
<keyword evidence="11 23" id="KW-1133">Transmembrane helix</keyword>
<evidence type="ECO:0000256" key="6">
    <source>
        <dbReference type="ARBA" id="ARBA00022449"/>
    </source>
</evidence>
<evidence type="ECO:0000256" key="1">
    <source>
        <dbReference type="ARBA" id="ARBA00004123"/>
    </source>
</evidence>
<comment type="subcellular location">
    <subcellularLocation>
        <location evidence="3">Endoplasmic reticulum</location>
    </subcellularLocation>
    <subcellularLocation>
        <location evidence="2">Mitochondrion membrane</location>
        <topology evidence="2">Multi-pass membrane protein</topology>
    </subcellularLocation>
    <subcellularLocation>
        <location evidence="1">Nucleus</location>
    </subcellularLocation>
</comment>
<evidence type="ECO:0000256" key="8">
    <source>
        <dbReference type="ARBA" id="ARBA00022824"/>
    </source>
</evidence>
<dbReference type="GO" id="GO:0015297">
    <property type="term" value="F:antiporter activity"/>
    <property type="evidence" value="ECO:0007669"/>
    <property type="project" value="UniProtKB-KW"/>
</dbReference>
<dbReference type="SUPFAM" id="SSF161111">
    <property type="entry name" value="Cation efflux protein transmembrane domain-like"/>
    <property type="match status" value="1"/>
</dbReference>
<keyword evidence="16" id="KW-0804">Transcription</keyword>
<evidence type="ECO:0000256" key="2">
    <source>
        <dbReference type="ARBA" id="ARBA00004225"/>
    </source>
</evidence>
<evidence type="ECO:0000256" key="10">
    <source>
        <dbReference type="ARBA" id="ARBA00022906"/>
    </source>
</evidence>
<comment type="caution">
    <text evidence="26">The sequence shown here is derived from an EMBL/GenBank/DDBJ whole genome shotgun (WGS) entry which is preliminary data.</text>
</comment>
<evidence type="ECO:0000256" key="21">
    <source>
        <dbReference type="ARBA" id="ARBA00048349"/>
    </source>
</evidence>
<evidence type="ECO:0000256" key="22">
    <source>
        <dbReference type="SAM" id="MobiDB-lite"/>
    </source>
</evidence>
<keyword evidence="15 23" id="KW-0472">Membrane</keyword>
<dbReference type="InterPro" id="IPR040177">
    <property type="entry name" value="SLC30A9"/>
</dbReference>
<evidence type="ECO:0000256" key="5">
    <source>
        <dbReference type="ARBA" id="ARBA00022448"/>
    </source>
</evidence>
<feature type="region of interest" description="Disordered" evidence="22">
    <location>
        <begin position="34"/>
        <end position="86"/>
    </location>
</feature>
<evidence type="ECO:0000256" key="9">
    <source>
        <dbReference type="ARBA" id="ARBA00022833"/>
    </source>
</evidence>
<evidence type="ECO:0000256" key="7">
    <source>
        <dbReference type="ARBA" id="ARBA00022692"/>
    </source>
</evidence>
<dbReference type="GO" id="GO:0005783">
    <property type="term" value="C:endoplasmic reticulum"/>
    <property type="evidence" value="ECO:0007669"/>
    <property type="project" value="UniProtKB-SubCell"/>
</dbReference>
<dbReference type="PANTHER" id="PTHR13414:SF9">
    <property type="entry name" value="PROTON-COUPLED ZINC ANTIPORTER SLC30A9, MITOCHONDRIAL"/>
    <property type="match status" value="1"/>
</dbReference>
<feature type="compositionally biased region" description="Polar residues" evidence="22">
    <location>
        <begin position="67"/>
        <end position="77"/>
    </location>
</feature>
<dbReference type="Gene3D" id="1.20.1510.10">
    <property type="entry name" value="Cation efflux protein transmembrane domain"/>
    <property type="match status" value="1"/>
</dbReference>
<evidence type="ECO:0000256" key="12">
    <source>
        <dbReference type="ARBA" id="ARBA00023015"/>
    </source>
</evidence>
<keyword evidence="7 23" id="KW-0812">Transmembrane</keyword>
<dbReference type="EMBL" id="VIIS01000683">
    <property type="protein sequence ID" value="KAF0306225.1"/>
    <property type="molecule type" value="Genomic_DNA"/>
</dbReference>
<evidence type="ECO:0000313" key="26">
    <source>
        <dbReference type="EMBL" id="KAF0306225.1"/>
    </source>
</evidence>
<evidence type="ECO:0000256" key="15">
    <source>
        <dbReference type="ARBA" id="ARBA00023136"/>
    </source>
</evidence>
<dbReference type="CDD" id="cd21078">
    <property type="entry name" value="NTD_ZNT9"/>
    <property type="match status" value="1"/>
</dbReference>
<dbReference type="GO" id="GO:0006882">
    <property type="term" value="P:intracellular zinc ion homeostasis"/>
    <property type="evidence" value="ECO:0007669"/>
    <property type="project" value="TreeGrafter"/>
</dbReference>
<evidence type="ECO:0000256" key="19">
    <source>
        <dbReference type="ARBA" id="ARBA00034845"/>
    </source>
</evidence>
<evidence type="ECO:0000313" key="25">
    <source>
        <dbReference type="EMBL" id="KAF0288884.1"/>
    </source>
</evidence>
<evidence type="ECO:0000256" key="13">
    <source>
        <dbReference type="ARBA" id="ARBA00023065"/>
    </source>
</evidence>
<dbReference type="GO" id="GO:0006829">
    <property type="term" value="P:zinc ion transport"/>
    <property type="evidence" value="ECO:0007669"/>
    <property type="project" value="UniProtKB-KW"/>
</dbReference>
<dbReference type="GO" id="GO:0005634">
    <property type="term" value="C:nucleus"/>
    <property type="evidence" value="ECO:0007669"/>
    <property type="project" value="UniProtKB-SubCell"/>
</dbReference>
<keyword evidence="12" id="KW-0805">Transcription regulation</keyword>
<accession>A0A6A4WHN3</accession>
<dbReference type="EMBL" id="VIIS01002074">
    <property type="protein sequence ID" value="KAF0288884.1"/>
    <property type="molecule type" value="Genomic_DNA"/>
</dbReference>
<dbReference type="Gene3D" id="3.90.530.10">
    <property type="entry name" value="XPA C-terminal domain"/>
    <property type="match status" value="1"/>
</dbReference>
<dbReference type="InterPro" id="IPR002524">
    <property type="entry name" value="Cation_efflux"/>
</dbReference>
<keyword evidence="6" id="KW-0050">Antiport</keyword>
<sequence length="526" mass="57742">MPLAAAAGRLLCARRCGSLLRRRAPLAVCLRAVSGGDDSRRPPPDGLPREPPALTVPLKKAAPTAEPTRSQLRSQPSSRDRARRDRNLITAVRAMEEYLMKSGDLEPLGSTQRRSPFENEPPIRVYFRAEVEQQAIKKWGSLERLEAEKRKREHIQLAHQQALFSVKKVLKDYRRGQREKPYYTQVEEESLRGSSHVVLTAVGINAINALGKGVAFAVTGSSSLFAETLHSLADTANQVILAVGIHKSAQRANLDHPYGYSNVRHVASLISGVGIFCLGSGVAFFHGFHALYDPAPLGDFLVGYCVLAAALVSESVTLALAARNIRRNSRRQGFTFWQYVRQGRDPSVNVVLLEDMAAVLGVFVAGSSMALSAATGSMVYDACGSMVIGGLLGTVATFIIVTNAHALVGQSIRQEELERINLRLEEDIMIRGIHDVKGIDMGNGLVRYKAEVDFDGRELTKKYLKSQNLESLAAEAARLDGSEAVEQYLLRHGEAIVDMMGAEIDRIESDLRKAFPQIRHIDLEIL</sequence>
<keyword evidence="14" id="KW-0496">Mitochondrion</keyword>
<proteinExistence type="inferred from homology"/>
<feature type="transmembrane region" description="Helical" evidence="23">
    <location>
        <begin position="266"/>
        <end position="288"/>
    </location>
</feature>
<dbReference type="Proteomes" id="UP000440578">
    <property type="component" value="Unassembled WGS sequence"/>
</dbReference>
<dbReference type="OrthoDB" id="435980at2759"/>
<evidence type="ECO:0000256" key="3">
    <source>
        <dbReference type="ARBA" id="ARBA00004240"/>
    </source>
</evidence>
<gene>
    <name evidence="26" type="primary">SLC30A9_1</name>
    <name evidence="25" type="synonym">SLC30A9_0</name>
    <name evidence="25" type="ORF">FJT64_012774</name>
    <name evidence="26" type="ORF">FJT64_022225</name>
</gene>
<dbReference type="InterPro" id="IPR058533">
    <property type="entry name" value="Cation_efflux_TM"/>
</dbReference>
<keyword evidence="10" id="KW-0864">Zinc transport</keyword>
<evidence type="ECO:0000256" key="11">
    <source>
        <dbReference type="ARBA" id="ARBA00022989"/>
    </source>
</evidence>
<dbReference type="GO" id="GO:0008324">
    <property type="term" value="F:monoatomic cation transmembrane transporter activity"/>
    <property type="evidence" value="ECO:0007669"/>
    <property type="project" value="InterPro"/>
</dbReference>
<dbReference type="InterPro" id="IPR027469">
    <property type="entry name" value="Cation_efflux_TMD_sf"/>
</dbReference>
<dbReference type="Pfam" id="PF01545">
    <property type="entry name" value="Cation_efflux"/>
    <property type="match status" value="1"/>
</dbReference>
<protein>
    <recommendedName>
        <fullName evidence="19">Proton-coupled zinc antiporter SLC30A9, mitochondrial</fullName>
    </recommendedName>
    <alternativeName>
        <fullName evidence="18">Solute carrier family 30 member 9</fullName>
    </alternativeName>
    <alternativeName>
        <fullName evidence="20">Zinc transporter 9</fullName>
    </alternativeName>
</protein>
<evidence type="ECO:0000256" key="18">
    <source>
        <dbReference type="ARBA" id="ARBA00033405"/>
    </source>
</evidence>
<dbReference type="PANTHER" id="PTHR13414">
    <property type="entry name" value="HUEL-CATION TRANSPORTER"/>
    <property type="match status" value="1"/>
</dbReference>
<organism evidence="26 27">
    <name type="scientific">Amphibalanus amphitrite</name>
    <name type="common">Striped barnacle</name>
    <name type="synonym">Balanus amphitrite</name>
    <dbReference type="NCBI Taxonomy" id="1232801"/>
    <lineage>
        <taxon>Eukaryota</taxon>
        <taxon>Metazoa</taxon>
        <taxon>Ecdysozoa</taxon>
        <taxon>Arthropoda</taxon>
        <taxon>Crustacea</taxon>
        <taxon>Multicrustacea</taxon>
        <taxon>Cirripedia</taxon>
        <taxon>Thoracica</taxon>
        <taxon>Thoracicalcarea</taxon>
        <taxon>Balanomorpha</taxon>
        <taxon>Balanoidea</taxon>
        <taxon>Balanidae</taxon>
        <taxon>Amphibalaninae</taxon>
        <taxon>Amphibalanus</taxon>
    </lineage>
</organism>
<keyword evidence="5" id="KW-0813">Transport</keyword>
<evidence type="ECO:0000256" key="20">
    <source>
        <dbReference type="ARBA" id="ARBA00034922"/>
    </source>
</evidence>
<evidence type="ECO:0000256" key="23">
    <source>
        <dbReference type="SAM" id="Phobius"/>
    </source>
</evidence>
<name>A0A6A4WHN3_AMPAM</name>
<dbReference type="NCBIfam" id="TIGR01297">
    <property type="entry name" value="CDF"/>
    <property type="match status" value="1"/>
</dbReference>
<feature type="transmembrane region" description="Helical" evidence="23">
    <location>
        <begin position="386"/>
        <end position="408"/>
    </location>
</feature>
<evidence type="ECO:0000256" key="4">
    <source>
        <dbReference type="ARBA" id="ARBA00008873"/>
    </source>
</evidence>
<evidence type="ECO:0000259" key="24">
    <source>
        <dbReference type="Pfam" id="PF01545"/>
    </source>
</evidence>
<feature type="transmembrane region" description="Helical" evidence="23">
    <location>
        <begin position="300"/>
        <end position="322"/>
    </location>
</feature>
<dbReference type="SUPFAM" id="SSF46955">
    <property type="entry name" value="Putative DNA-binding domain"/>
    <property type="match status" value="1"/>
</dbReference>
<evidence type="ECO:0000256" key="14">
    <source>
        <dbReference type="ARBA" id="ARBA00023128"/>
    </source>
</evidence>
<dbReference type="InterPro" id="IPR037129">
    <property type="entry name" value="XPA_sf"/>
</dbReference>
<feature type="transmembrane region" description="Helical" evidence="23">
    <location>
        <begin position="357"/>
        <end position="380"/>
    </location>
</feature>
<comment type="catalytic activity">
    <reaction evidence="21">
        <text>Zn(2+)(in) + 2 H(+)(out) = Zn(2+)(out) + 2 H(+)(in)</text>
        <dbReference type="Rhea" id="RHEA:72627"/>
        <dbReference type="ChEBI" id="CHEBI:15378"/>
        <dbReference type="ChEBI" id="CHEBI:29105"/>
    </reaction>
</comment>
<evidence type="ECO:0000256" key="17">
    <source>
        <dbReference type="ARBA" id="ARBA00023242"/>
    </source>
</evidence>
<keyword evidence="17" id="KW-0539">Nucleus</keyword>
<evidence type="ECO:0000313" key="27">
    <source>
        <dbReference type="Proteomes" id="UP000440578"/>
    </source>
</evidence>
<keyword evidence="27" id="KW-1185">Reference proteome</keyword>
<feature type="domain" description="Cation efflux protein transmembrane" evidence="24">
    <location>
        <begin position="199"/>
        <end position="407"/>
    </location>
</feature>
<keyword evidence="8" id="KW-0256">Endoplasmic reticulum</keyword>
<reference evidence="26 27" key="1">
    <citation type="submission" date="2019-07" db="EMBL/GenBank/DDBJ databases">
        <title>Draft genome assembly of a fouling barnacle, Amphibalanus amphitrite (Darwin, 1854): The first reference genome for Thecostraca.</title>
        <authorList>
            <person name="Kim W."/>
        </authorList>
    </citation>
    <scope>NUCLEOTIDE SEQUENCE [LARGE SCALE GENOMIC DNA]</scope>
    <source>
        <strain evidence="26">SNU_AA5</strain>
        <tissue evidence="26">Soma without cirri and trophi</tissue>
    </source>
</reference>
<keyword evidence="13" id="KW-0406">Ion transport</keyword>
<evidence type="ECO:0000256" key="16">
    <source>
        <dbReference type="ARBA" id="ARBA00023163"/>
    </source>
</evidence>
<keyword evidence="9" id="KW-0862">Zinc</keyword>
<dbReference type="InterPro" id="IPR009061">
    <property type="entry name" value="DNA-bd_dom_put_sf"/>
</dbReference>